<proteinExistence type="predicted"/>
<name>A0AA40KDR0_9PEZI</name>
<reference evidence="3" key="1">
    <citation type="submission" date="2023-06" db="EMBL/GenBank/DDBJ databases">
        <title>Genome-scale phylogeny and comparative genomics of the fungal order Sordariales.</title>
        <authorList>
            <consortium name="Lawrence Berkeley National Laboratory"/>
            <person name="Hensen N."/>
            <person name="Bonometti L."/>
            <person name="Westerberg I."/>
            <person name="Brannstrom I.O."/>
            <person name="Guillou S."/>
            <person name="Cros-Aarteil S."/>
            <person name="Calhoun S."/>
            <person name="Haridas S."/>
            <person name="Kuo A."/>
            <person name="Mondo S."/>
            <person name="Pangilinan J."/>
            <person name="Riley R."/>
            <person name="LaButti K."/>
            <person name="Andreopoulos B."/>
            <person name="Lipzen A."/>
            <person name="Chen C."/>
            <person name="Yanf M."/>
            <person name="Daum C."/>
            <person name="Ng V."/>
            <person name="Clum A."/>
            <person name="Steindorff A."/>
            <person name="Ohm R."/>
            <person name="Martin F."/>
            <person name="Silar P."/>
            <person name="Natvig D."/>
            <person name="Lalanne C."/>
            <person name="Gautier V."/>
            <person name="Ament-velasquez S.L."/>
            <person name="Kruys A."/>
            <person name="Hutchinson M.I."/>
            <person name="Powell A.J."/>
            <person name="Barry K."/>
            <person name="Miller A.N."/>
            <person name="Grigoriev I.V."/>
            <person name="Debuchy R."/>
            <person name="Gladieux P."/>
            <person name="Thoren M.H."/>
            <person name="Johannesson H."/>
        </authorList>
    </citation>
    <scope>NUCLEOTIDE SEQUENCE</scope>
    <source>
        <strain evidence="3">SMH3187-1</strain>
    </source>
</reference>
<feature type="coiled-coil region" evidence="1">
    <location>
        <begin position="103"/>
        <end position="137"/>
    </location>
</feature>
<protein>
    <submittedName>
        <fullName evidence="3">Uncharacterized protein</fullName>
    </submittedName>
</protein>
<feature type="region of interest" description="Disordered" evidence="2">
    <location>
        <begin position="543"/>
        <end position="592"/>
    </location>
</feature>
<sequence>MEERQDRVFHILDSKGQTQALPADGADISPPLTPPHQKEPSVGQRHMTDKIQRYLHGLAEAHAEDPDDEPPQGNRNPHPQLVAPERSEHYLMKALKMNQDAQRTQYEENRLALEAKIRELEKTVAEKDDRIKQLTAQASKAPQPTARPSLSDADVAAWYESRSGSWSAWVDEFAHEDTDRVTGLHPLQHLELRNGVSNFVRLTDDGNLPAPIFTPGKVSPFNTTRLLLYGLLNDFIVREIFESPFWVFSAISRHAFDAESPMIPAPSSGPHKTPAAIRLDTTTGWSSSGLPPLISPFNIPPAPTTARSLELLSPCHGPPLAQQSVMSLATRGLSLQYNLPSKLDIQDLETLLVRTQHKEGEANIWRAQMMKILSEGGLSRDLCHSSMADNEDKQMLANARREYARQLKDQFLSSAARFFLRDQDPQGIAILESRLVSELDFALRFSAQAWARPTPLSFIGLKQLNAAPLRGSGVGDDVVDFFPSSSQQARARGERQQVVVVLRPAVGTLRKIGGPGKVWVKAQSIASSVSMSPSLIDIDNDEAHSETSIGTPSLSSLSTPSPTSSQQTSTTPKSAASNVMLPNRGLSLRGRY</sequence>
<feature type="compositionally biased region" description="Low complexity" evidence="2">
    <location>
        <begin position="551"/>
        <end position="572"/>
    </location>
</feature>
<evidence type="ECO:0000313" key="3">
    <source>
        <dbReference type="EMBL" id="KAK0755162.1"/>
    </source>
</evidence>
<keyword evidence="1" id="KW-0175">Coiled coil</keyword>
<keyword evidence="4" id="KW-1185">Reference proteome</keyword>
<comment type="caution">
    <text evidence="3">The sequence shown here is derived from an EMBL/GenBank/DDBJ whole genome shotgun (WGS) entry which is preliminary data.</text>
</comment>
<dbReference type="AlphaFoldDB" id="A0AA40KDR0"/>
<accession>A0AA40KDR0</accession>
<evidence type="ECO:0000256" key="1">
    <source>
        <dbReference type="SAM" id="Coils"/>
    </source>
</evidence>
<evidence type="ECO:0000313" key="4">
    <source>
        <dbReference type="Proteomes" id="UP001172155"/>
    </source>
</evidence>
<feature type="region of interest" description="Disordered" evidence="2">
    <location>
        <begin position="1"/>
        <end position="81"/>
    </location>
</feature>
<organism evidence="3 4">
    <name type="scientific">Schizothecium vesticola</name>
    <dbReference type="NCBI Taxonomy" id="314040"/>
    <lineage>
        <taxon>Eukaryota</taxon>
        <taxon>Fungi</taxon>
        <taxon>Dikarya</taxon>
        <taxon>Ascomycota</taxon>
        <taxon>Pezizomycotina</taxon>
        <taxon>Sordariomycetes</taxon>
        <taxon>Sordariomycetidae</taxon>
        <taxon>Sordariales</taxon>
        <taxon>Schizotheciaceae</taxon>
        <taxon>Schizothecium</taxon>
    </lineage>
</organism>
<feature type="compositionally biased region" description="Basic and acidic residues" evidence="2">
    <location>
        <begin position="1"/>
        <end position="13"/>
    </location>
</feature>
<evidence type="ECO:0000256" key="2">
    <source>
        <dbReference type="SAM" id="MobiDB-lite"/>
    </source>
</evidence>
<dbReference type="Proteomes" id="UP001172155">
    <property type="component" value="Unassembled WGS sequence"/>
</dbReference>
<gene>
    <name evidence="3" type="ORF">B0T18DRAFT_386915</name>
</gene>
<dbReference type="EMBL" id="JAUKUD010000001">
    <property type="protein sequence ID" value="KAK0755162.1"/>
    <property type="molecule type" value="Genomic_DNA"/>
</dbReference>